<comment type="caution">
    <text evidence="7">The sequence shown here is derived from an EMBL/GenBank/DDBJ whole genome shotgun (WGS) entry which is preliminary data.</text>
</comment>
<evidence type="ECO:0000256" key="4">
    <source>
        <dbReference type="ARBA" id="ARBA00022525"/>
    </source>
</evidence>
<organism evidence="7 8">
    <name type="scientific">Phtheirospermum japonicum</name>
    <dbReference type="NCBI Taxonomy" id="374723"/>
    <lineage>
        <taxon>Eukaryota</taxon>
        <taxon>Viridiplantae</taxon>
        <taxon>Streptophyta</taxon>
        <taxon>Embryophyta</taxon>
        <taxon>Tracheophyta</taxon>
        <taxon>Spermatophyta</taxon>
        <taxon>Magnoliopsida</taxon>
        <taxon>eudicotyledons</taxon>
        <taxon>Gunneridae</taxon>
        <taxon>Pentapetalae</taxon>
        <taxon>asterids</taxon>
        <taxon>lamiids</taxon>
        <taxon>Lamiales</taxon>
        <taxon>Orobanchaceae</taxon>
        <taxon>Orobanchaceae incertae sedis</taxon>
        <taxon>Phtheirospermum</taxon>
    </lineage>
</organism>
<dbReference type="GO" id="GO:0005576">
    <property type="term" value="C:extracellular region"/>
    <property type="evidence" value="ECO:0007669"/>
    <property type="project" value="UniProtKB-SubCell"/>
</dbReference>
<evidence type="ECO:0000256" key="2">
    <source>
        <dbReference type="ARBA" id="ARBA00005581"/>
    </source>
</evidence>
<evidence type="ECO:0000313" key="8">
    <source>
        <dbReference type="Proteomes" id="UP000653305"/>
    </source>
</evidence>
<dbReference type="PANTHER" id="PTHR31232:SF61">
    <property type="entry name" value="S-PROTEIN HOMOLOG"/>
    <property type="match status" value="1"/>
</dbReference>
<evidence type="ECO:0000256" key="5">
    <source>
        <dbReference type="ARBA" id="ARBA00022729"/>
    </source>
</evidence>
<protein>
    <recommendedName>
        <fullName evidence="6">S-protein homolog</fullName>
    </recommendedName>
</protein>
<dbReference type="InterPro" id="IPR010264">
    <property type="entry name" value="Self-incomp_S1"/>
</dbReference>
<evidence type="ECO:0000256" key="1">
    <source>
        <dbReference type="ARBA" id="ARBA00004613"/>
    </source>
</evidence>
<keyword evidence="3 6" id="KW-0713">Self-incompatibility</keyword>
<keyword evidence="5" id="KW-0732">Signal</keyword>
<reference evidence="7" key="1">
    <citation type="submission" date="2020-07" db="EMBL/GenBank/DDBJ databases">
        <title>Ethylene signaling mediates host invasion by parasitic plants.</title>
        <authorList>
            <person name="Yoshida S."/>
        </authorList>
    </citation>
    <scope>NUCLEOTIDE SEQUENCE</scope>
    <source>
        <strain evidence="7">Okayama</strain>
    </source>
</reference>
<dbReference type="PANTHER" id="PTHR31232">
    <property type="match status" value="1"/>
</dbReference>
<dbReference type="AlphaFoldDB" id="A0A830CDQ8"/>
<name>A0A830CDQ8_9LAMI</name>
<evidence type="ECO:0000313" key="7">
    <source>
        <dbReference type="EMBL" id="GFP97189.1"/>
    </source>
</evidence>
<keyword evidence="8" id="KW-1185">Reference proteome</keyword>
<dbReference type="OrthoDB" id="1096418at2759"/>
<dbReference type="EMBL" id="BMAC01000475">
    <property type="protein sequence ID" value="GFP97189.1"/>
    <property type="molecule type" value="Genomic_DNA"/>
</dbReference>
<comment type="similarity">
    <text evidence="2 6">Belongs to the plant self-incompatibility (S1) protein family.</text>
</comment>
<sequence>MKIHCASADVEVGYHNLTRSEDFYWYTCMNLWKTTMFFCHFWWGNKDAAFEVYNDKITASCGKQRGCLWIARAPGLSLVDTDTHQDVSFYPWRLK</sequence>
<comment type="subcellular location">
    <subcellularLocation>
        <location evidence="1 6">Secreted</location>
    </subcellularLocation>
</comment>
<evidence type="ECO:0000256" key="3">
    <source>
        <dbReference type="ARBA" id="ARBA00022471"/>
    </source>
</evidence>
<accession>A0A830CDQ8</accession>
<evidence type="ECO:0000256" key="6">
    <source>
        <dbReference type="RuleBase" id="RU367044"/>
    </source>
</evidence>
<gene>
    <name evidence="7" type="ORF">PHJA_001863000</name>
</gene>
<dbReference type="Proteomes" id="UP000653305">
    <property type="component" value="Unassembled WGS sequence"/>
</dbReference>
<dbReference type="GO" id="GO:0060320">
    <property type="term" value="P:rejection of self pollen"/>
    <property type="evidence" value="ECO:0007669"/>
    <property type="project" value="UniProtKB-KW"/>
</dbReference>
<dbReference type="Pfam" id="PF05938">
    <property type="entry name" value="Self-incomp_S1"/>
    <property type="match status" value="1"/>
</dbReference>
<proteinExistence type="inferred from homology"/>
<keyword evidence="4 6" id="KW-0964">Secreted</keyword>